<evidence type="ECO:0000313" key="11">
    <source>
        <dbReference type="EMBL" id="EPB79017.1"/>
    </source>
</evidence>
<feature type="region of interest" description="Disordered" evidence="9">
    <location>
        <begin position="122"/>
        <end position="150"/>
    </location>
</feature>
<reference evidence="11 12" key="1">
    <citation type="submission" date="2013-05" db="EMBL/GenBank/DDBJ databases">
        <title>Draft genome of the parasitic nematode Anyclostoma ceylanicum.</title>
        <authorList>
            <person name="Mitreva M."/>
        </authorList>
    </citation>
    <scope>NUCLEOTIDE SEQUENCE [LARGE SCALE GENOMIC DNA]</scope>
</reference>
<dbReference type="GO" id="GO:0043565">
    <property type="term" value="F:sequence-specific DNA binding"/>
    <property type="evidence" value="ECO:0007669"/>
    <property type="project" value="InterPro"/>
</dbReference>
<dbReference type="PANTHER" id="PTHR47519">
    <property type="entry name" value="NUCLEAR HORMONE RECEPTOR FAMILY MEMBER NHR-31-RELATED"/>
    <property type="match status" value="1"/>
</dbReference>
<dbReference type="InterPro" id="IPR052496">
    <property type="entry name" value="Orphan_Nuclear_Rcpt"/>
</dbReference>
<dbReference type="EMBL" id="KE124801">
    <property type="protein sequence ID" value="EPB79017.1"/>
    <property type="molecule type" value="Genomic_DNA"/>
</dbReference>
<dbReference type="Gene3D" id="1.10.565.10">
    <property type="entry name" value="Retinoid X Receptor"/>
    <property type="match status" value="1"/>
</dbReference>
<dbReference type="PROSITE" id="PS51843">
    <property type="entry name" value="NR_LBD"/>
    <property type="match status" value="1"/>
</dbReference>
<keyword evidence="5" id="KW-0238">DNA-binding</keyword>
<gene>
    <name evidence="11" type="ORF">ANCCEY_01874</name>
</gene>
<comment type="function">
    <text evidence="8">Orphan nuclear receptor.</text>
</comment>
<evidence type="ECO:0000256" key="4">
    <source>
        <dbReference type="ARBA" id="ARBA00023015"/>
    </source>
</evidence>
<keyword evidence="2" id="KW-0863">Zinc-finger</keyword>
<name>A0A0D6MCJ4_9BILA</name>
<dbReference type="GO" id="GO:0003700">
    <property type="term" value="F:DNA-binding transcription factor activity"/>
    <property type="evidence" value="ECO:0007669"/>
    <property type="project" value="InterPro"/>
</dbReference>
<evidence type="ECO:0000256" key="6">
    <source>
        <dbReference type="ARBA" id="ARBA00023163"/>
    </source>
</evidence>
<sequence length="526" mass="58090">MGDVRVFADADLVMLFVWDFAARRKYAQTAEKPPSAIAQKQELPLKGVGSNGVRQLNRSRRDNSSAASTNHTKQYTDSTANLVKSMMDLCDGVCMVCGDRSAGKHYGVMACYAIRPDRDIIGKQKNPRRKKLKREDSSLPSPGSDSPSPHEDVLVTFLVDVELQSMGGPAARTPLPIGIQRIKSEPDMDISSLFNNRFAYEQEAYEMGYSVERVASVEQLASALRRYLFAAVHWIEALFSLAQIDNVPEKVTVLKSVFAPYTILCQAARTAQLSRDVDVICLCNRTTITRQPPRHLLETNLLANNLVPRILDDLVAPMRKLSLSEAEIVVLSALVILDPDSPGLSEASSLALSQLRDRVQNALFQLIRENSSALHCVTSRFGNILLLLPPLAKLSSLVGENVQFARMFGGSLDPLLVELFADNTSEVIPSPSTRERTDVSTQTYTSASPALPSDLGEMHEEIPACTEPTRPAPVLPTVNPSMSYNPFYFPGQQFQMQQAVSYASSQNYTQPSFFDSTSTPTQFRFM</sequence>
<dbReference type="InterPro" id="IPR000536">
    <property type="entry name" value="Nucl_hrmn_rcpt_lig-bd"/>
</dbReference>
<evidence type="ECO:0000256" key="7">
    <source>
        <dbReference type="ARBA" id="ARBA00023170"/>
    </source>
</evidence>
<keyword evidence="3" id="KW-0862">Zinc</keyword>
<dbReference type="AlphaFoldDB" id="A0A0D6MCJ4"/>
<dbReference type="GO" id="GO:0008270">
    <property type="term" value="F:zinc ion binding"/>
    <property type="evidence" value="ECO:0007669"/>
    <property type="project" value="UniProtKB-KW"/>
</dbReference>
<keyword evidence="1" id="KW-0479">Metal-binding</keyword>
<dbReference type="PANTHER" id="PTHR47519:SF5">
    <property type="entry name" value="NUCLEAR HORMONE RECEPTOR E75"/>
    <property type="match status" value="1"/>
</dbReference>
<protein>
    <submittedName>
        <fullName evidence="11">Ligand-binding domain of nuclear hormone receptor</fullName>
    </submittedName>
</protein>
<dbReference type="InterPro" id="IPR035500">
    <property type="entry name" value="NHR-like_dom_sf"/>
</dbReference>
<accession>A0A0D6MCJ4</accession>
<dbReference type="Pfam" id="PF00105">
    <property type="entry name" value="zf-C4"/>
    <property type="match status" value="1"/>
</dbReference>
<keyword evidence="6" id="KW-0804">Transcription</keyword>
<dbReference type="Pfam" id="PF00104">
    <property type="entry name" value="Hormone_recep"/>
    <property type="match status" value="1"/>
</dbReference>
<feature type="region of interest" description="Disordered" evidence="9">
    <location>
        <begin position="428"/>
        <end position="455"/>
    </location>
</feature>
<feature type="domain" description="NR LBD" evidence="10">
    <location>
        <begin position="150"/>
        <end position="424"/>
    </location>
</feature>
<dbReference type="SMART" id="SM00430">
    <property type="entry name" value="HOLI"/>
    <property type="match status" value="1"/>
</dbReference>
<keyword evidence="12" id="KW-1185">Reference proteome</keyword>
<evidence type="ECO:0000256" key="5">
    <source>
        <dbReference type="ARBA" id="ARBA00023125"/>
    </source>
</evidence>
<dbReference type="InterPro" id="IPR001628">
    <property type="entry name" value="Znf_hrmn_rcpt"/>
</dbReference>
<evidence type="ECO:0000256" key="3">
    <source>
        <dbReference type="ARBA" id="ARBA00022833"/>
    </source>
</evidence>
<dbReference type="SUPFAM" id="SSF48508">
    <property type="entry name" value="Nuclear receptor ligand-binding domain"/>
    <property type="match status" value="1"/>
</dbReference>
<proteinExistence type="predicted"/>
<organism evidence="11 12">
    <name type="scientific">Ancylostoma ceylanicum</name>
    <dbReference type="NCBI Taxonomy" id="53326"/>
    <lineage>
        <taxon>Eukaryota</taxon>
        <taxon>Metazoa</taxon>
        <taxon>Ecdysozoa</taxon>
        <taxon>Nematoda</taxon>
        <taxon>Chromadorea</taxon>
        <taxon>Rhabditida</taxon>
        <taxon>Rhabditina</taxon>
        <taxon>Rhabditomorpha</taxon>
        <taxon>Strongyloidea</taxon>
        <taxon>Ancylostomatidae</taxon>
        <taxon>Ancylostomatinae</taxon>
        <taxon>Ancylostoma</taxon>
    </lineage>
</organism>
<feature type="region of interest" description="Disordered" evidence="9">
    <location>
        <begin position="31"/>
        <end position="74"/>
    </location>
</feature>
<evidence type="ECO:0000259" key="10">
    <source>
        <dbReference type="PROSITE" id="PS51843"/>
    </source>
</evidence>
<dbReference type="Proteomes" id="UP000054495">
    <property type="component" value="Unassembled WGS sequence"/>
</dbReference>
<keyword evidence="4" id="KW-0805">Transcription regulation</keyword>
<evidence type="ECO:0000256" key="9">
    <source>
        <dbReference type="SAM" id="MobiDB-lite"/>
    </source>
</evidence>
<evidence type="ECO:0000256" key="1">
    <source>
        <dbReference type="ARBA" id="ARBA00022723"/>
    </source>
</evidence>
<evidence type="ECO:0000313" key="12">
    <source>
        <dbReference type="Proteomes" id="UP000054495"/>
    </source>
</evidence>
<evidence type="ECO:0000256" key="8">
    <source>
        <dbReference type="ARBA" id="ARBA00037512"/>
    </source>
</evidence>
<keyword evidence="7 11" id="KW-0675">Receptor</keyword>
<feature type="compositionally biased region" description="Low complexity" evidence="9">
    <location>
        <begin position="138"/>
        <end position="147"/>
    </location>
</feature>
<feature type="compositionally biased region" description="Polar residues" evidence="9">
    <location>
        <begin position="439"/>
        <end position="448"/>
    </location>
</feature>
<evidence type="ECO:0000256" key="2">
    <source>
        <dbReference type="ARBA" id="ARBA00022771"/>
    </source>
</evidence>